<keyword evidence="5" id="KW-1185">Reference proteome</keyword>
<dbReference type="Proteomes" id="UP000490939">
    <property type="component" value="Unassembled WGS sequence"/>
</dbReference>
<dbReference type="EMBL" id="WNWS01000237">
    <property type="protein sequence ID" value="KAE9973663.1"/>
    <property type="molecule type" value="Genomic_DNA"/>
</dbReference>
<dbReference type="EMBL" id="WNWR01000178">
    <property type="protein sequence ID" value="KAE9989598.1"/>
    <property type="molecule type" value="Genomic_DNA"/>
</dbReference>
<evidence type="ECO:0000313" key="4">
    <source>
        <dbReference type="Proteomes" id="UP000447873"/>
    </source>
</evidence>
<evidence type="ECO:0000313" key="2">
    <source>
        <dbReference type="EMBL" id="KAE9973663.1"/>
    </source>
</evidence>
<protein>
    <submittedName>
        <fullName evidence="3">Uncharacterized protein</fullName>
    </submittedName>
</protein>
<comment type="caution">
    <text evidence="3">The sequence shown here is derived from an EMBL/GenBank/DDBJ whole genome shotgun (WGS) entry which is preliminary data.</text>
</comment>
<feature type="chain" id="PRO_5044690902" evidence="1">
    <location>
        <begin position="18"/>
        <end position="317"/>
    </location>
</feature>
<evidence type="ECO:0000313" key="3">
    <source>
        <dbReference type="EMBL" id="KAE9989598.1"/>
    </source>
</evidence>
<organism evidence="3 5">
    <name type="scientific">Venturia inaequalis</name>
    <name type="common">Apple scab fungus</name>
    <dbReference type="NCBI Taxonomy" id="5025"/>
    <lineage>
        <taxon>Eukaryota</taxon>
        <taxon>Fungi</taxon>
        <taxon>Dikarya</taxon>
        <taxon>Ascomycota</taxon>
        <taxon>Pezizomycotina</taxon>
        <taxon>Dothideomycetes</taxon>
        <taxon>Pleosporomycetidae</taxon>
        <taxon>Venturiales</taxon>
        <taxon>Venturiaceae</taxon>
        <taxon>Venturia</taxon>
    </lineage>
</organism>
<sequence>MSFLLILLCSLLCVTHAVPNTPNPTSILKRALVSETLCDDAQDKPITQFLYQAVVLANSTISNKLPDGTSFRYSTAYSNYFRDTDWPIVSSMYQQINDFTWHREKRSPQVWLLCSQPNSIPAACKNGKRIAFTDPDPYPYTWDPVQWLPSSGIGFCSSFFDSENPLLNRYLFSKVDDEWCKAKTWGDYYNVGFFAVELFVGMDVYGALAKIPARPIAREDGLQVYLSTSQNNPMLTKSRYPRLTTHGAAIPADSPVHSSASASTARSLKKVWDDVKSHGGSKPALKTVQNGPSYAAAALEWYFLTLCGRSRNYSIPT</sequence>
<name>A0A8H3VMF5_VENIN</name>
<proteinExistence type="predicted"/>
<keyword evidence="1" id="KW-0732">Signal</keyword>
<dbReference type="AlphaFoldDB" id="A0A8H3VMF5"/>
<accession>A0A8H3VMF5</accession>
<gene>
    <name evidence="3" type="ORF">EG327_002475</name>
    <name evidence="2" type="ORF">EG328_004274</name>
</gene>
<feature type="signal peptide" evidence="1">
    <location>
        <begin position="1"/>
        <end position="17"/>
    </location>
</feature>
<evidence type="ECO:0000256" key="1">
    <source>
        <dbReference type="SAM" id="SignalP"/>
    </source>
</evidence>
<dbReference type="Proteomes" id="UP000447873">
    <property type="component" value="Unassembled WGS sequence"/>
</dbReference>
<evidence type="ECO:0000313" key="5">
    <source>
        <dbReference type="Proteomes" id="UP000490939"/>
    </source>
</evidence>
<reference evidence="3 5" key="1">
    <citation type="submission" date="2019-07" db="EMBL/GenBank/DDBJ databases">
        <title>Venturia inaequalis Genome Resource.</title>
        <authorList>
            <person name="Lichtner F.J."/>
        </authorList>
    </citation>
    <scope>NUCLEOTIDE SEQUENCE [LARGE SCALE GENOMIC DNA]</scope>
    <source>
        <strain evidence="2 4">120213</strain>
        <strain evidence="3 5">DMI_063113</strain>
    </source>
</reference>